<dbReference type="GO" id="GO:0046464">
    <property type="term" value="P:acylglycerol catabolic process"/>
    <property type="evidence" value="ECO:0007669"/>
    <property type="project" value="TreeGrafter"/>
</dbReference>
<keyword evidence="3" id="KW-0378">Hydrolase</keyword>
<feature type="domain" description="AB hydrolase-1" evidence="2">
    <location>
        <begin position="71"/>
        <end position="315"/>
    </location>
</feature>
<evidence type="ECO:0000313" key="4">
    <source>
        <dbReference type="Proteomes" id="UP000277094"/>
    </source>
</evidence>
<dbReference type="InterPro" id="IPR000073">
    <property type="entry name" value="AB_hydrolase_1"/>
</dbReference>
<dbReference type="SUPFAM" id="SSF53474">
    <property type="entry name" value="alpha/beta-Hydrolases"/>
    <property type="match status" value="1"/>
</dbReference>
<keyword evidence="4" id="KW-1185">Reference proteome</keyword>
<dbReference type="AlphaFoldDB" id="A0A3N0E0M3"/>
<dbReference type="GO" id="GO:0047372">
    <property type="term" value="F:monoacylglycerol lipase activity"/>
    <property type="evidence" value="ECO:0007669"/>
    <property type="project" value="TreeGrafter"/>
</dbReference>
<reference evidence="3 4" key="1">
    <citation type="submission" date="2018-11" db="EMBL/GenBank/DDBJ databases">
        <authorList>
            <person name="Li F."/>
        </authorList>
    </citation>
    <scope>NUCLEOTIDE SEQUENCE [LARGE SCALE GENOMIC DNA]</scope>
    <source>
        <strain evidence="3 4">KIS18-7</strain>
    </source>
</reference>
<feature type="compositionally biased region" description="Low complexity" evidence="1">
    <location>
        <begin position="9"/>
        <end position="24"/>
    </location>
</feature>
<comment type="caution">
    <text evidence="3">The sequence shown here is derived from an EMBL/GenBank/DDBJ whole genome shotgun (WGS) entry which is preliminary data.</text>
</comment>
<dbReference type="Proteomes" id="UP000277094">
    <property type="component" value="Unassembled WGS sequence"/>
</dbReference>
<dbReference type="InterPro" id="IPR000639">
    <property type="entry name" value="Epox_hydrolase-like"/>
</dbReference>
<dbReference type="EMBL" id="RJSG01000001">
    <property type="protein sequence ID" value="RNL81385.1"/>
    <property type="molecule type" value="Genomic_DNA"/>
</dbReference>
<evidence type="ECO:0000259" key="2">
    <source>
        <dbReference type="Pfam" id="PF12697"/>
    </source>
</evidence>
<sequence>MRAVQLPQGRPDPVGGADGAAPDAVRPDARTAGAAVSLSSSVRAWRDQGREISISGRTVFVTDRGEGDLPLVLIHGFPGSSHDWAGLVPLLPGRVITLDLPGYGFSDKGFDAPYTLFDQTDAVEAVLAELGVTRCVVVGHDMGDTVTAELAHRSNAGELAFAIEQIILTNGSVFIDLAQLTRGQKLTLRLPNRPSLFSMPTVILRRSLMESFTRTAPPPPGAVDDLIAMIKHDRGDRLMPRLIRYIEERRVHQDRWTAGFVDFPGPLTMVWGTEDPIAILPMTERMKALRPATSVVPLPGIGHWTSIEAPERLAAEIERALRA</sequence>
<dbReference type="PANTHER" id="PTHR43798">
    <property type="entry name" value="MONOACYLGLYCEROL LIPASE"/>
    <property type="match status" value="1"/>
</dbReference>
<dbReference type="Pfam" id="PF12697">
    <property type="entry name" value="Abhydrolase_6"/>
    <property type="match status" value="1"/>
</dbReference>
<accession>A0A3N0E0M3</accession>
<evidence type="ECO:0000256" key="1">
    <source>
        <dbReference type="SAM" id="MobiDB-lite"/>
    </source>
</evidence>
<gene>
    <name evidence="3" type="ORF">EFL95_03335</name>
</gene>
<dbReference type="Gene3D" id="3.40.50.1820">
    <property type="entry name" value="alpha/beta hydrolase"/>
    <property type="match status" value="1"/>
</dbReference>
<dbReference type="PRINTS" id="PR00412">
    <property type="entry name" value="EPOXHYDRLASE"/>
</dbReference>
<dbReference type="PANTHER" id="PTHR43798:SF33">
    <property type="entry name" value="HYDROLASE, PUTATIVE (AFU_ORTHOLOGUE AFUA_2G14860)-RELATED"/>
    <property type="match status" value="1"/>
</dbReference>
<dbReference type="InterPro" id="IPR029058">
    <property type="entry name" value="AB_hydrolase_fold"/>
</dbReference>
<evidence type="ECO:0000313" key="3">
    <source>
        <dbReference type="EMBL" id="RNL81385.1"/>
    </source>
</evidence>
<proteinExistence type="predicted"/>
<organism evidence="3 4">
    <name type="scientific">Nocardioides marmorisolisilvae</name>
    <dbReference type="NCBI Taxonomy" id="1542737"/>
    <lineage>
        <taxon>Bacteria</taxon>
        <taxon>Bacillati</taxon>
        <taxon>Actinomycetota</taxon>
        <taxon>Actinomycetes</taxon>
        <taxon>Propionibacteriales</taxon>
        <taxon>Nocardioidaceae</taxon>
        <taxon>Nocardioides</taxon>
    </lineage>
</organism>
<dbReference type="InterPro" id="IPR050266">
    <property type="entry name" value="AB_hydrolase_sf"/>
</dbReference>
<feature type="region of interest" description="Disordered" evidence="1">
    <location>
        <begin position="1"/>
        <end position="24"/>
    </location>
</feature>
<dbReference type="GO" id="GO:0016020">
    <property type="term" value="C:membrane"/>
    <property type="evidence" value="ECO:0007669"/>
    <property type="project" value="TreeGrafter"/>
</dbReference>
<dbReference type="OrthoDB" id="812569at2"/>
<dbReference type="PRINTS" id="PR00111">
    <property type="entry name" value="ABHYDROLASE"/>
</dbReference>
<name>A0A3N0E0M3_9ACTN</name>
<protein>
    <submittedName>
        <fullName evidence="3">Alpha/beta hydrolase</fullName>
    </submittedName>
</protein>